<evidence type="ECO:0000256" key="1">
    <source>
        <dbReference type="ARBA" id="ARBA00010199"/>
    </source>
</evidence>
<organism evidence="3 4">
    <name type="scientific">Quercus lobata</name>
    <name type="common">Valley oak</name>
    <dbReference type="NCBI Taxonomy" id="97700"/>
    <lineage>
        <taxon>Eukaryota</taxon>
        <taxon>Viridiplantae</taxon>
        <taxon>Streptophyta</taxon>
        <taxon>Embryophyta</taxon>
        <taxon>Tracheophyta</taxon>
        <taxon>Spermatophyta</taxon>
        <taxon>Magnoliopsida</taxon>
        <taxon>eudicotyledons</taxon>
        <taxon>Gunneridae</taxon>
        <taxon>Pentapetalae</taxon>
        <taxon>rosids</taxon>
        <taxon>fabids</taxon>
        <taxon>Fagales</taxon>
        <taxon>Fagaceae</taxon>
        <taxon>Quercus</taxon>
    </lineage>
</organism>
<evidence type="ECO:0000313" key="4">
    <source>
        <dbReference type="Proteomes" id="UP000594261"/>
    </source>
</evidence>
<feature type="transmembrane region" description="Helical" evidence="2">
    <location>
        <begin position="36"/>
        <end position="56"/>
    </location>
</feature>
<keyword evidence="4" id="KW-1185">Reference proteome</keyword>
<dbReference type="GO" id="GO:0042910">
    <property type="term" value="F:xenobiotic transmembrane transporter activity"/>
    <property type="evidence" value="ECO:0007669"/>
    <property type="project" value="InterPro"/>
</dbReference>
<dbReference type="GO" id="GO:0015297">
    <property type="term" value="F:antiporter activity"/>
    <property type="evidence" value="ECO:0007669"/>
    <property type="project" value="InterPro"/>
</dbReference>
<dbReference type="EnsemblPlants" id="QL01p002865:mrna">
    <property type="protein sequence ID" value="QL01p002865:mrna"/>
    <property type="gene ID" value="QL01p002865"/>
</dbReference>
<evidence type="ECO:0000313" key="3">
    <source>
        <dbReference type="EnsemblPlants" id="QL01p002865:mrna"/>
    </source>
</evidence>
<evidence type="ECO:0000256" key="2">
    <source>
        <dbReference type="SAM" id="Phobius"/>
    </source>
</evidence>
<proteinExistence type="inferred from homology"/>
<protein>
    <submittedName>
        <fullName evidence="3">Uncharacterized protein</fullName>
    </submittedName>
</protein>
<comment type="similarity">
    <text evidence="1">Belongs to the multi antimicrobial extrusion (MATE) (TC 2.A.66.1) family.</text>
</comment>
<dbReference type="GO" id="GO:0016020">
    <property type="term" value="C:membrane"/>
    <property type="evidence" value="ECO:0007669"/>
    <property type="project" value="InterPro"/>
</dbReference>
<keyword evidence="2" id="KW-0812">Transmembrane</keyword>
<reference evidence="3 4" key="1">
    <citation type="journal article" date="2016" name="G3 (Bethesda)">
        <title>First Draft Assembly and Annotation of the Genome of a California Endemic Oak Quercus lobata Nee (Fagaceae).</title>
        <authorList>
            <person name="Sork V.L."/>
            <person name="Fitz-Gibbon S.T."/>
            <person name="Puiu D."/>
            <person name="Crepeau M."/>
            <person name="Gugger P.F."/>
            <person name="Sherman R."/>
            <person name="Stevens K."/>
            <person name="Langley C.H."/>
            <person name="Pellegrini M."/>
            <person name="Salzberg S.L."/>
        </authorList>
    </citation>
    <scope>NUCLEOTIDE SEQUENCE [LARGE SCALE GENOMIC DNA]</scope>
    <source>
        <strain evidence="3 4">cv. SW786</strain>
    </source>
</reference>
<accession>A0A7N2KKH9</accession>
<dbReference type="EMBL" id="LRBV02000001">
    <property type="status" value="NOT_ANNOTATED_CDS"/>
    <property type="molecule type" value="Genomic_DNA"/>
</dbReference>
<dbReference type="InterPro" id="IPR002528">
    <property type="entry name" value="MATE_fam"/>
</dbReference>
<keyword evidence="2" id="KW-0472">Membrane</keyword>
<sequence>MITYGLSTAASTRVSNELGAGNPNQANSAMAVAIKLYVLLALTVVLALGFGHNIWAGFFSKLGRQLGTDLKNFFGSLPTTTFSRSSHFTSLIDPLSSNTRVFDCYKPLLAEVEDSILGRSLPSSTNTLFTSYPHILSVTTKASSWGQMVSILSSSEKPRTSGISILAFFGSELLPSVDSQATDITLEGQEPVLPEAAKMTLIVPIGGLEEASLRGSEPVYST</sequence>
<dbReference type="Gramene" id="QL01p002865:mrna">
    <property type="protein sequence ID" value="QL01p002865:mrna"/>
    <property type="gene ID" value="QL01p002865"/>
</dbReference>
<dbReference type="Proteomes" id="UP000594261">
    <property type="component" value="Chromosome 1"/>
</dbReference>
<dbReference type="PANTHER" id="PTHR11206">
    <property type="entry name" value="MULTIDRUG RESISTANCE PROTEIN"/>
    <property type="match status" value="1"/>
</dbReference>
<dbReference type="AlphaFoldDB" id="A0A7N2KKH9"/>
<dbReference type="Pfam" id="PF01554">
    <property type="entry name" value="MatE"/>
    <property type="match status" value="1"/>
</dbReference>
<reference evidence="3" key="2">
    <citation type="submission" date="2021-01" db="UniProtKB">
        <authorList>
            <consortium name="EnsemblPlants"/>
        </authorList>
    </citation>
    <scope>IDENTIFICATION</scope>
</reference>
<dbReference type="InParanoid" id="A0A7N2KKH9"/>
<keyword evidence="2" id="KW-1133">Transmembrane helix</keyword>
<name>A0A7N2KKH9_QUELO</name>